<accession>A0A8T6R032</accession>
<dbReference type="InterPro" id="IPR000014">
    <property type="entry name" value="PAS"/>
</dbReference>
<dbReference type="InterPro" id="IPR036388">
    <property type="entry name" value="WH-like_DNA-bd_sf"/>
</dbReference>
<protein>
    <submittedName>
        <fullName evidence="4">ANTAR domain-containing protein</fullName>
    </submittedName>
</protein>
<name>A0A8T6R032_9MICO</name>
<dbReference type="RefSeq" id="WP_164896406.1">
    <property type="nucleotide sequence ID" value="NZ_SAYU02000016.1"/>
</dbReference>
<proteinExistence type="predicted"/>
<dbReference type="AlphaFoldDB" id="A0A8T6R032"/>
<gene>
    <name evidence="4" type="ORF">EPD83_006745</name>
</gene>
<evidence type="ECO:0000313" key="4">
    <source>
        <dbReference type="EMBL" id="NHA67749.1"/>
    </source>
</evidence>
<feature type="domain" description="PAS" evidence="2">
    <location>
        <begin position="34"/>
        <end position="78"/>
    </location>
</feature>
<organism evidence="4 5">
    <name type="scientific">Phycicoccus flavus</name>
    <dbReference type="NCBI Taxonomy" id="2502783"/>
    <lineage>
        <taxon>Bacteria</taxon>
        <taxon>Bacillati</taxon>
        <taxon>Actinomycetota</taxon>
        <taxon>Actinomycetes</taxon>
        <taxon>Micrococcales</taxon>
        <taxon>Intrasporangiaceae</taxon>
        <taxon>Phycicoccus</taxon>
    </lineage>
</organism>
<dbReference type="CDD" id="cd00130">
    <property type="entry name" value="PAS"/>
    <property type="match status" value="1"/>
</dbReference>
<dbReference type="InterPro" id="IPR013655">
    <property type="entry name" value="PAS_fold_3"/>
</dbReference>
<dbReference type="Pfam" id="PF03861">
    <property type="entry name" value="ANTAR"/>
    <property type="match status" value="1"/>
</dbReference>
<dbReference type="InterPro" id="IPR035965">
    <property type="entry name" value="PAS-like_dom_sf"/>
</dbReference>
<dbReference type="PROSITE" id="PS50112">
    <property type="entry name" value="PAS"/>
    <property type="match status" value="1"/>
</dbReference>
<evidence type="ECO:0000259" key="2">
    <source>
        <dbReference type="PROSITE" id="PS50112"/>
    </source>
</evidence>
<dbReference type="InterPro" id="IPR005561">
    <property type="entry name" value="ANTAR"/>
</dbReference>
<sequence length="225" mass="24493">MTTSDPTRGDQPRPDPVPTFGEGFYEYATGRWSWSPEMFTLLGVVDDGRPVEEQVYERMHPSDRATVAESLARSIEDGGPFAGQYRIRDDEGRERSVAFVGDVERDASGASRLGVDGRPVRLRGVAFDVSRAARQAASEAVTAATADRAAIEQVKGALMFEYGLDADAAFGLLSRYSQRGNVKLAVVARRVADLLGRQTEPGTERSLLQILEWALASHDDVAETG</sequence>
<comment type="caution">
    <text evidence="4">The sequence shown here is derived from an EMBL/GenBank/DDBJ whole genome shotgun (WGS) entry which is preliminary data.</text>
</comment>
<evidence type="ECO:0000313" key="5">
    <source>
        <dbReference type="Proteomes" id="UP000287866"/>
    </source>
</evidence>
<dbReference type="SMART" id="SM01012">
    <property type="entry name" value="ANTAR"/>
    <property type="match status" value="1"/>
</dbReference>
<feature type="domain" description="ANTAR" evidence="3">
    <location>
        <begin position="131"/>
        <end position="192"/>
    </location>
</feature>
<dbReference type="GO" id="GO:0003723">
    <property type="term" value="F:RNA binding"/>
    <property type="evidence" value="ECO:0007669"/>
    <property type="project" value="InterPro"/>
</dbReference>
<keyword evidence="5" id="KW-1185">Reference proteome</keyword>
<dbReference type="Gene3D" id="1.10.10.10">
    <property type="entry name" value="Winged helix-like DNA-binding domain superfamily/Winged helix DNA-binding domain"/>
    <property type="match status" value="1"/>
</dbReference>
<dbReference type="Pfam" id="PF08447">
    <property type="entry name" value="PAS_3"/>
    <property type="match status" value="1"/>
</dbReference>
<dbReference type="Gene3D" id="3.30.450.20">
    <property type="entry name" value="PAS domain"/>
    <property type="match status" value="1"/>
</dbReference>
<dbReference type="EMBL" id="SAYU02000016">
    <property type="protein sequence ID" value="NHA67749.1"/>
    <property type="molecule type" value="Genomic_DNA"/>
</dbReference>
<dbReference type="Proteomes" id="UP000287866">
    <property type="component" value="Unassembled WGS sequence"/>
</dbReference>
<feature type="region of interest" description="Disordered" evidence="1">
    <location>
        <begin position="1"/>
        <end position="20"/>
    </location>
</feature>
<reference evidence="4" key="1">
    <citation type="submission" date="2020-03" db="EMBL/GenBank/DDBJ databases">
        <title>Phycicoccus flavus sp. nov., a novel endophytic actinobacterium isolated from branch of Kandelia candel.</title>
        <authorList>
            <person name="Tuo L."/>
        </authorList>
    </citation>
    <scope>NUCLEOTIDE SEQUENCE</scope>
    <source>
        <strain evidence="4">CMS6Z-2</strain>
    </source>
</reference>
<evidence type="ECO:0000259" key="3">
    <source>
        <dbReference type="PROSITE" id="PS50921"/>
    </source>
</evidence>
<dbReference type="PROSITE" id="PS50921">
    <property type="entry name" value="ANTAR"/>
    <property type="match status" value="1"/>
</dbReference>
<evidence type="ECO:0000256" key="1">
    <source>
        <dbReference type="SAM" id="MobiDB-lite"/>
    </source>
</evidence>
<dbReference type="SUPFAM" id="SSF55785">
    <property type="entry name" value="PYP-like sensor domain (PAS domain)"/>
    <property type="match status" value="1"/>
</dbReference>